<protein>
    <submittedName>
        <fullName evidence="1">Uncharacterized protein</fullName>
    </submittedName>
</protein>
<comment type="caution">
    <text evidence="1">The sequence shown here is derived from an EMBL/GenBank/DDBJ whole genome shotgun (WGS) entry which is preliminary data.</text>
</comment>
<name>A0AAV5THD5_9BILA</name>
<accession>A0AAV5THD5</accession>
<feature type="non-terminal residue" evidence="1">
    <location>
        <position position="1"/>
    </location>
</feature>
<evidence type="ECO:0000313" key="1">
    <source>
        <dbReference type="EMBL" id="GMS93730.1"/>
    </source>
</evidence>
<evidence type="ECO:0000313" key="2">
    <source>
        <dbReference type="Proteomes" id="UP001432027"/>
    </source>
</evidence>
<dbReference type="AlphaFoldDB" id="A0AAV5THD5"/>
<dbReference type="EMBL" id="BTSX01000004">
    <property type="protein sequence ID" value="GMS93730.1"/>
    <property type="molecule type" value="Genomic_DNA"/>
</dbReference>
<feature type="non-terminal residue" evidence="1">
    <location>
        <position position="157"/>
    </location>
</feature>
<proteinExistence type="predicted"/>
<organism evidence="1 2">
    <name type="scientific">Pristionchus entomophagus</name>
    <dbReference type="NCBI Taxonomy" id="358040"/>
    <lineage>
        <taxon>Eukaryota</taxon>
        <taxon>Metazoa</taxon>
        <taxon>Ecdysozoa</taxon>
        <taxon>Nematoda</taxon>
        <taxon>Chromadorea</taxon>
        <taxon>Rhabditida</taxon>
        <taxon>Rhabditina</taxon>
        <taxon>Diplogasteromorpha</taxon>
        <taxon>Diplogasteroidea</taxon>
        <taxon>Neodiplogasteridae</taxon>
        <taxon>Pristionchus</taxon>
    </lineage>
</organism>
<keyword evidence="2" id="KW-1185">Reference proteome</keyword>
<sequence>QAGFKCDNGCRVYTDFHSDMLVIREYFTQTNTFADVGSCAELVRVCSHSFPPPCLQVFGQYSIENRGLADPSFVFYAVDNQASNAGTPVLVVADDNILDVNGDGRLVTILSSKYNAVHYAQFHYESNLTIQKDYPRIFATGFDAVAEQACTSTYQAR</sequence>
<reference evidence="1" key="1">
    <citation type="submission" date="2023-10" db="EMBL/GenBank/DDBJ databases">
        <title>Genome assembly of Pristionchus species.</title>
        <authorList>
            <person name="Yoshida K."/>
            <person name="Sommer R.J."/>
        </authorList>
    </citation>
    <scope>NUCLEOTIDE SEQUENCE</scope>
    <source>
        <strain evidence="1">RS0144</strain>
    </source>
</reference>
<dbReference type="Proteomes" id="UP001432027">
    <property type="component" value="Unassembled WGS sequence"/>
</dbReference>
<gene>
    <name evidence="1" type="ORF">PENTCL1PPCAC_15905</name>
</gene>